<keyword evidence="5 7" id="KW-0472">Membrane</keyword>
<evidence type="ECO:0000313" key="12">
    <source>
        <dbReference type="Proteomes" id="UP001172083"/>
    </source>
</evidence>
<dbReference type="SUPFAM" id="SSF56935">
    <property type="entry name" value="Porins"/>
    <property type="match status" value="1"/>
</dbReference>
<dbReference type="Proteomes" id="UP001172083">
    <property type="component" value="Unassembled WGS sequence"/>
</dbReference>
<dbReference type="InterPro" id="IPR037066">
    <property type="entry name" value="Plug_dom_sf"/>
</dbReference>
<evidence type="ECO:0000256" key="1">
    <source>
        <dbReference type="ARBA" id="ARBA00004571"/>
    </source>
</evidence>
<organism evidence="11 12">
    <name type="scientific">Agaribacillus aureus</name>
    <dbReference type="NCBI Taxonomy" id="3051825"/>
    <lineage>
        <taxon>Bacteria</taxon>
        <taxon>Pseudomonadati</taxon>
        <taxon>Bacteroidota</taxon>
        <taxon>Cytophagia</taxon>
        <taxon>Cytophagales</taxon>
        <taxon>Splendidivirgaceae</taxon>
        <taxon>Agaribacillus</taxon>
    </lineage>
</organism>
<dbReference type="NCBIfam" id="TIGR04056">
    <property type="entry name" value="OMP_RagA_SusC"/>
    <property type="match status" value="1"/>
</dbReference>
<dbReference type="SUPFAM" id="SSF49464">
    <property type="entry name" value="Carboxypeptidase regulatory domain-like"/>
    <property type="match status" value="1"/>
</dbReference>
<dbReference type="PROSITE" id="PS52016">
    <property type="entry name" value="TONB_DEPENDENT_REC_3"/>
    <property type="match status" value="1"/>
</dbReference>
<feature type="transmembrane region" description="Helical" evidence="8">
    <location>
        <begin position="12"/>
        <end position="32"/>
    </location>
</feature>
<keyword evidence="12" id="KW-1185">Reference proteome</keyword>
<evidence type="ECO:0000256" key="5">
    <source>
        <dbReference type="ARBA" id="ARBA00023136"/>
    </source>
</evidence>
<dbReference type="EMBL" id="JAUJEB010000001">
    <property type="protein sequence ID" value="MDN5213051.1"/>
    <property type="molecule type" value="Genomic_DNA"/>
</dbReference>
<evidence type="ECO:0000256" key="6">
    <source>
        <dbReference type="ARBA" id="ARBA00023237"/>
    </source>
</evidence>
<dbReference type="Pfam" id="PF13715">
    <property type="entry name" value="CarbopepD_reg_2"/>
    <property type="match status" value="1"/>
</dbReference>
<dbReference type="Pfam" id="PF16344">
    <property type="entry name" value="FecR_C"/>
    <property type="match status" value="1"/>
</dbReference>
<dbReference type="NCBIfam" id="TIGR04057">
    <property type="entry name" value="SusC_RagA_signa"/>
    <property type="match status" value="1"/>
</dbReference>
<evidence type="ECO:0000259" key="10">
    <source>
        <dbReference type="Pfam" id="PF16344"/>
    </source>
</evidence>
<dbReference type="InterPro" id="IPR023997">
    <property type="entry name" value="TonB-dep_OMP_SusC/RagA_CS"/>
</dbReference>
<dbReference type="RefSeq" id="WP_346758367.1">
    <property type="nucleotide sequence ID" value="NZ_JAUJEB010000001.1"/>
</dbReference>
<keyword evidence="4 7" id="KW-0812">Transmembrane</keyword>
<feature type="domain" description="TonB-dependent receptor plug" evidence="9">
    <location>
        <begin position="226"/>
        <end position="334"/>
    </location>
</feature>
<comment type="subcellular location">
    <subcellularLocation>
        <location evidence="1 7">Cell outer membrane</location>
        <topology evidence="1 7">Multi-pass membrane protein</topology>
    </subcellularLocation>
</comment>
<feature type="domain" description="Protein FecR C-terminal" evidence="10">
    <location>
        <begin position="51"/>
        <end position="116"/>
    </location>
</feature>
<dbReference type="Gene3D" id="2.40.170.20">
    <property type="entry name" value="TonB-dependent receptor, beta-barrel domain"/>
    <property type="match status" value="1"/>
</dbReference>
<dbReference type="Gene3D" id="2.170.130.10">
    <property type="entry name" value="TonB-dependent receptor, plug domain"/>
    <property type="match status" value="1"/>
</dbReference>
<dbReference type="InterPro" id="IPR032508">
    <property type="entry name" value="FecR_C"/>
</dbReference>
<evidence type="ECO:0000313" key="11">
    <source>
        <dbReference type="EMBL" id="MDN5213051.1"/>
    </source>
</evidence>
<evidence type="ECO:0000256" key="2">
    <source>
        <dbReference type="ARBA" id="ARBA00022448"/>
    </source>
</evidence>
<evidence type="ECO:0000256" key="3">
    <source>
        <dbReference type="ARBA" id="ARBA00022452"/>
    </source>
</evidence>
<evidence type="ECO:0000256" key="7">
    <source>
        <dbReference type="PROSITE-ProRule" id="PRU01360"/>
    </source>
</evidence>
<dbReference type="InterPro" id="IPR012910">
    <property type="entry name" value="Plug_dom"/>
</dbReference>
<sequence>MKLKLLRQVYIVAKYSFYGILLQCLFGTMLIASSGYGQQTSWENIYVSVDFKNTTLKEALSEIENITGFSFAYPQSVARNPRRFSLNFSNESLANLLRQVSETTELSFRRVNNIIHVAKKKSQGPLIKEIAAFDREISGKVTDENGGGLPGVNVLIKDTDIGTITNMDGNYKLSIPDDAQVLVFSYVGYISEEVEIDGRSVVDISLTPDIAALSEIVVIGYGTQQKKDVTGSIASVEASQIASRPITSVEEAIQGLIPGLNIAQRASSPGELGTVSIRGLGSITAGTQPLWVIDGFPTDQRNAQAINPADIQSVDVLKDASSTAIYGSRGANGVIIITTKSGKEGRSNLNLTVTSGVASVPEGARFEVLNAEEYVQFHTEKNGGTVPDFIANNWDGQTDTDWQDLIFQNGSFQNYALSASGGSGKVNYLLSGNYIDQQGVIKGEGHKKYSARAKIDFRPSDRITVGLNLAPNLTTIKRNSPGTDDVDWSSLYAQAVLLAPILPVNRPDGTYSMNSDLPGSLPVGNPLETMQNYDFDRTLFRLLGGVNVSVEVIQGLSLKSSISTNIASDKSETYYLPTVGQTVPIQLSPVSSINTNQRQEIGWLNENTVNYKREWGDHSFDVLAGFTLQQNNVENVGASVSELQVPGVRNVNIGNSDNLNGSNSKTGNSLVSYLGRINYGLKGKYLLTATVRTDGSSRFGANNRYETFGSFALGWRFSEESFFKGLDFLSNGKLRISYGTTGSNAIPNFSARADLGTVRHSFGDDAIFGTRLGNPGNPSLTWETSEQLDIGLDADFVGNRLNLVIDYFNNETTSLLLTKGIVPSSGYSSFLTNIGSMRNKGVELTLNARVIETSDWELSIGGNVTYNDQEILDLGGDDEIQNFFGALRRVVGGELQQIRGPKVIGVARPGDDQSGQPFTTPGALIYEDVDGDGVIGNFLSPDGQLIGDTNVDWIYGITANLKYKNFALSALLNGQAGAFVYDFFLIQVGAAFRQTNLSKEFWYDGRYVSESNPGDGKTPAADGFDTAVGAVSSHGVQKTDYLRIRNVTLTYNLPGPLLNKLGLSNGRVFTSVENLYTFTDFIGGNPEARRASAGGPALIGGSQIASVTDGRELGLNSPPGLPLPRTWTLGISVNF</sequence>
<evidence type="ECO:0000259" key="9">
    <source>
        <dbReference type="Pfam" id="PF07715"/>
    </source>
</evidence>
<gene>
    <name evidence="11" type="ORF">QQ020_13375</name>
</gene>
<keyword evidence="2 7" id="KW-0813">Transport</keyword>
<dbReference type="Pfam" id="PF07715">
    <property type="entry name" value="Plug"/>
    <property type="match status" value="1"/>
</dbReference>
<evidence type="ECO:0000256" key="8">
    <source>
        <dbReference type="SAM" id="Phobius"/>
    </source>
</evidence>
<dbReference type="Gene3D" id="3.55.50.30">
    <property type="match status" value="1"/>
</dbReference>
<comment type="similarity">
    <text evidence="7">Belongs to the TonB-dependent receptor family.</text>
</comment>
<dbReference type="InterPro" id="IPR023996">
    <property type="entry name" value="TonB-dep_OMP_SusC/RagA"/>
</dbReference>
<name>A0ABT8L9I9_9BACT</name>
<keyword evidence="3 7" id="KW-1134">Transmembrane beta strand</keyword>
<keyword evidence="8" id="KW-1133">Transmembrane helix</keyword>
<reference evidence="11" key="1">
    <citation type="submission" date="2023-06" db="EMBL/GenBank/DDBJ databases">
        <title>Genomic of Agaribacillus aureum.</title>
        <authorList>
            <person name="Wang G."/>
        </authorList>
    </citation>
    <scope>NUCLEOTIDE SEQUENCE</scope>
    <source>
        <strain evidence="11">BMA12</strain>
    </source>
</reference>
<dbReference type="Gene3D" id="2.60.40.1120">
    <property type="entry name" value="Carboxypeptidase-like, regulatory domain"/>
    <property type="match status" value="1"/>
</dbReference>
<keyword evidence="6 7" id="KW-0998">Cell outer membrane</keyword>
<evidence type="ECO:0000256" key="4">
    <source>
        <dbReference type="ARBA" id="ARBA00022692"/>
    </source>
</evidence>
<dbReference type="InterPro" id="IPR036942">
    <property type="entry name" value="Beta-barrel_TonB_sf"/>
</dbReference>
<proteinExistence type="inferred from homology"/>
<protein>
    <submittedName>
        <fullName evidence="11">SusC/RagA family TonB-linked outer membrane protein</fullName>
    </submittedName>
</protein>
<dbReference type="InterPro" id="IPR039426">
    <property type="entry name" value="TonB-dep_rcpt-like"/>
</dbReference>
<accession>A0ABT8L9I9</accession>
<dbReference type="InterPro" id="IPR008969">
    <property type="entry name" value="CarboxyPept-like_regulatory"/>
</dbReference>
<comment type="caution">
    <text evidence="11">The sequence shown here is derived from an EMBL/GenBank/DDBJ whole genome shotgun (WGS) entry which is preliminary data.</text>
</comment>